<gene>
    <name evidence="2" type="ORF">ACFP81_11260</name>
</gene>
<evidence type="ECO:0000256" key="1">
    <source>
        <dbReference type="SAM" id="MobiDB-lite"/>
    </source>
</evidence>
<accession>A0ABW1YE13</accession>
<proteinExistence type="predicted"/>
<reference evidence="3" key="1">
    <citation type="journal article" date="2019" name="Int. J. Syst. Evol. Microbiol.">
        <title>The Global Catalogue of Microorganisms (GCM) 10K type strain sequencing project: providing services to taxonomists for standard genome sequencing and annotation.</title>
        <authorList>
            <consortium name="The Broad Institute Genomics Platform"/>
            <consortium name="The Broad Institute Genome Sequencing Center for Infectious Disease"/>
            <person name="Wu L."/>
            <person name="Ma J."/>
        </authorList>
    </citation>
    <scope>NUCLEOTIDE SEQUENCE [LARGE SCALE GENOMIC DNA]</scope>
    <source>
        <strain evidence="3">CGMCC 1.15772</strain>
    </source>
</reference>
<evidence type="ECO:0000313" key="3">
    <source>
        <dbReference type="Proteomes" id="UP001596297"/>
    </source>
</evidence>
<dbReference type="RefSeq" id="WP_380083542.1">
    <property type="nucleotide sequence ID" value="NZ_JBHSWD010000001.1"/>
</dbReference>
<feature type="region of interest" description="Disordered" evidence="1">
    <location>
        <begin position="154"/>
        <end position="181"/>
    </location>
</feature>
<keyword evidence="3" id="KW-1185">Reference proteome</keyword>
<sequence length="181" mass="18962">MDERTLKAQTAEEPQTETAGQQTVFSAPAGSVTVVTTESAEDLGPERVLQAAQPQAERTLQAADQEISMDELGSVLKGSGEYVEYAPVEYTDPGQVTEQFDHLATRDPAHMEGNIRGGGVPATHLQGEEGPPLTPAVQAAVASDFVGQTANLAAAAEQHTHAEQQAPGTAGEVRGDTLTDR</sequence>
<dbReference type="EMBL" id="JBHSWD010000001">
    <property type="protein sequence ID" value="MFC6592514.1"/>
    <property type="molecule type" value="Genomic_DNA"/>
</dbReference>
<comment type="caution">
    <text evidence="2">The sequence shown here is derived from an EMBL/GenBank/DDBJ whole genome shotgun (WGS) entry which is preliminary data.</text>
</comment>
<feature type="region of interest" description="Disordered" evidence="1">
    <location>
        <begin position="1"/>
        <end position="21"/>
    </location>
</feature>
<evidence type="ECO:0000313" key="2">
    <source>
        <dbReference type="EMBL" id="MFC6592514.1"/>
    </source>
</evidence>
<organism evidence="2 3">
    <name type="scientific">Deinococcus lacus</name>
    <dbReference type="NCBI Taxonomy" id="392561"/>
    <lineage>
        <taxon>Bacteria</taxon>
        <taxon>Thermotogati</taxon>
        <taxon>Deinococcota</taxon>
        <taxon>Deinococci</taxon>
        <taxon>Deinococcales</taxon>
        <taxon>Deinococcaceae</taxon>
        <taxon>Deinococcus</taxon>
    </lineage>
</organism>
<dbReference type="Proteomes" id="UP001596297">
    <property type="component" value="Unassembled WGS sequence"/>
</dbReference>
<protein>
    <submittedName>
        <fullName evidence="2">Uncharacterized protein</fullName>
    </submittedName>
</protein>
<name>A0ABW1YE13_9DEIO</name>
<feature type="compositionally biased region" description="Polar residues" evidence="1">
    <location>
        <begin position="12"/>
        <end position="21"/>
    </location>
</feature>